<proteinExistence type="predicted"/>
<gene>
    <name evidence="1" type="ORF">DVS28_b0057</name>
</gene>
<protein>
    <submittedName>
        <fullName evidence="1">Uncharacterized protein</fullName>
    </submittedName>
</protein>
<sequence length="144" mass="15471">MMARRRKALPPSLVGAVRSRIGDPSDEMLAAVALADLVEMDKSRSPAGHVMKRRSCVEKVAYGARSARRAARQLRQGQGEEVHAYPCMFCAGWHVGHGIDIPVDARGVDAPVTPDPVGPPCPPAIEAWPGERPWGRRTVSVSAA</sequence>
<organism evidence="1 2">
    <name type="scientific">Euzebya pacifica</name>
    <dbReference type="NCBI Taxonomy" id="1608957"/>
    <lineage>
        <taxon>Bacteria</taxon>
        <taxon>Bacillati</taxon>
        <taxon>Actinomycetota</taxon>
        <taxon>Nitriliruptoria</taxon>
        <taxon>Euzebyales</taxon>
    </lineage>
</organism>
<evidence type="ECO:0000313" key="1">
    <source>
        <dbReference type="EMBL" id="AXV09827.1"/>
    </source>
</evidence>
<name>A0A346Y5T0_9ACTN</name>
<geneLocation type="plasmid" evidence="2">
    <name>pedy32-46i</name>
</geneLocation>
<reference evidence="1 2" key="1">
    <citation type="submission" date="2018-09" db="EMBL/GenBank/DDBJ databases">
        <title>Complete genome sequence of Euzebya sp. DY32-46 isolated from seawater of Pacific Ocean.</title>
        <authorList>
            <person name="Xu L."/>
            <person name="Wu Y.-H."/>
            <person name="Xu X.-W."/>
        </authorList>
    </citation>
    <scope>NUCLEOTIDE SEQUENCE [LARGE SCALE GENOMIC DNA]</scope>
    <source>
        <strain evidence="1 2">DY32-46</strain>
        <plasmid evidence="2">pedy32-46i</plasmid>
    </source>
</reference>
<dbReference type="EMBL" id="CP031166">
    <property type="protein sequence ID" value="AXV09827.1"/>
    <property type="molecule type" value="Genomic_DNA"/>
</dbReference>
<evidence type="ECO:0000313" key="2">
    <source>
        <dbReference type="Proteomes" id="UP000264006"/>
    </source>
</evidence>
<dbReference type="KEGG" id="euz:DVS28_b0057"/>
<dbReference type="Proteomes" id="UP000264006">
    <property type="component" value="Plasmid pEDY32-46I"/>
</dbReference>
<keyword evidence="1" id="KW-0614">Plasmid</keyword>
<dbReference type="AlphaFoldDB" id="A0A346Y5T0"/>
<keyword evidence="2" id="KW-1185">Reference proteome</keyword>
<accession>A0A346Y5T0</accession>